<proteinExistence type="predicted"/>
<feature type="domain" description="Late nodulin" evidence="2">
    <location>
        <begin position="1"/>
        <end position="55"/>
    </location>
</feature>
<comment type="caution">
    <text evidence="3">The sequence shown here is derived from an EMBL/GenBank/DDBJ whole genome shotgun (WGS) entry which is preliminary data.</text>
</comment>
<keyword evidence="4" id="KW-1185">Reference proteome</keyword>
<reference evidence="3 4" key="1">
    <citation type="journal article" date="2022" name="Nat. Genet.">
        <title>Improved pea reference genome and pan-genome highlight genomic features and evolutionary characteristics.</title>
        <authorList>
            <person name="Yang T."/>
            <person name="Liu R."/>
            <person name="Luo Y."/>
            <person name="Hu S."/>
            <person name="Wang D."/>
            <person name="Wang C."/>
            <person name="Pandey M.K."/>
            <person name="Ge S."/>
            <person name="Xu Q."/>
            <person name="Li N."/>
            <person name="Li G."/>
            <person name="Huang Y."/>
            <person name="Saxena R.K."/>
            <person name="Ji Y."/>
            <person name="Li M."/>
            <person name="Yan X."/>
            <person name="He Y."/>
            <person name="Liu Y."/>
            <person name="Wang X."/>
            <person name="Xiang C."/>
            <person name="Varshney R.K."/>
            <person name="Ding H."/>
            <person name="Gao S."/>
            <person name="Zong X."/>
        </authorList>
    </citation>
    <scope>NUCLEOTIDE SEQUENCE [LARGE SCALE GENOMIC DNA]</scope>
    <source>
        <strain evidence="3 4">cv. Zhongwan 6</strain>
    </source>
</reference>
<accession>A0A9D4VYU9</accession>
<dbReference type="Proteomes" id="UP001058974">
    <property type="component" value="Chromosome 7"/>
</dbReference>
<protein>
    <recommendedName>
        <fullName evidence="2">Late nodulin domain-containing protein</fullName>
    </recommendedName>
</protein>
<feature type="transmembrane region" description="Helical" evidence="1">
    <location>
        <begin position="6"/>
        <end position="26"/>
    </location>
</feature>
<dbReference type="EMBL" id="JAMSHJ010000007">
    <property type="protein sequence ID" value="KAI5392052.1"/>
    <property type="molecule type" value="Genomic_DNA"/>
</dbReference>
<evidence type="ECO:0000313" key="3">
    <source>
        <dbReference type="EMBL" id="KAI5392052.1"/>
    </source>
</evidence>
<evidence type="ECO:0000313" key="4">
    <source>
        <dbReference type="Proteomes" id="UP001058974"/>
    </source>
</evidence>
<dbReference type="Gramene" id="Psat07G0673000-T1">
    <property type="protein sequence ID" value="KAI5392052.1"/>
    <property type="gene ID" value="KIW84_076730"/>
</dbReference>
<dbReference type="AlphaFoldDB" id="A0A9D4VYU9"/>
<dbReference type="GO" id="GO:0046872">
    <property type="term" value="F:metal ion binding"/>
    <property type="evidence" value="ECO:0007669"/>
    <property type="project" value="InterPro"/>
</dbReference>
<name>A0A9D4VYU9_PEA</name>
<keyword evidence="1" id="KW-0472">Membrane</keyword>
<sequence length="103" mass="12030">MADIIYFVYLMIHVIFLFLFVVDVRASETLPRPCKRNLDCATYICLFPWVPKCHSYKYADAVLEHHYIRSTEEGAGSLVIWENTRREKIEVLRDSTISLVGCE</sequence>
<keyword evidence="1" id="KW-0812">Transmembrane</keyword>
<evidence type="ECO:0000256" key="1">
    <source>
        <dbReference type="SAM" id="Phobius"/>
    </source>
</evidence>
<dbReference type="Pfam" id="PF07127">
    <property type="entry name" value="Nodulin_late"/>
    <property type="match status" value="1"/>
</dbReference>
<keyword evidence="1" id="KW-1133">Transmembrane helix</keyword>
<dbReference type="InterPro" id="IPR009810">
    <property type="entry name" value="Nodulin_late_dom"/>
</dbReference>
<gene>
    <name evidence="3" type="ORF">KIW84_076730</name>
</gene>
<evidence type="ECO:0000259" key="2">
    <source>
        <dbReference type="Pfam" id="PF07127"/>
    </source>
</evidence>
<organism evidence="3 4">
    <name type="scientific">Pisum sativum</name>
    <name type="common">Garden pea</name>
    <name type="synonym">Lathyrus oleraceus</name>
    <dbReference type="NCBI Taxonomy" id="3888"/>
    <lineage>
        <taxon>Eukaryota</taxon>
        <taxon>Viridiplantae</taxon>
        <taxon>Streptophyta</taxon>
        <taxon>Embryophyta</taxon>
        <taxon>Tracheophyta</taxon>
        <taxon>Spermatophyta</taxon>
        <taxon>Magnoliopsida</taxon>
        <taxon>eudicotyledons</taxon>
        <taxon>Gunneridae</taxon>
        <taxon>Pentapetalae</taxon>
        <taxon>rosids</taxon>
        <taxon>fabids</taxon>
        <taxon>Fabales</taxon>
        <taxon>Fabaceae</taxon>
        <taxon>Papilionoideae</taxon>
        <taxon>50 kb inversion clade</taxon>
        <taxon>NPAAA clade</taxon>
        <taxon>Hologalegina</taxon>
        <taxon>IRL clade</taxon>
        <taxon>Fabeae</taxon>
        <taxon>Lathyrus</taxon>
    </lineage>
</organism>